<dbReference type="GeneID" id="85316327"/>
<dbReference type="RefSeq" id="XP_060282962.1">
    <property type="nucleotide sequence ID" value="XM_060433140.1"/>
</dbReference>
<name>A0AAJ0BYC6_9PEZI</name>
<dbReference type="AlphaFoldDB" id="A0AAJ0BYC6"/>
<evidence type="ECO:0008006" key="4">
    <source>
        <dbReference type="Google" id="ProtNLM"/>
    </source>
</evidence>
<protein>
    <recommendedName>
        <fullName evidence="4">Ubiquitin smt3</fullName>
    </recommendedName>
</protein>
<reference evidence="2" key="1">
    <citation type="submission" date="2023-06" db="EMBL/GenBank/DDBJ databases">
        <title>Genome-scale phylogeny and comparative genomics of the fungal order Sordariales.</title>
        <authorList>
            <consortium name="Lawrence Berkeley National Laboratory"/>
            <person name="Hensen N."/>
            <person name="Bonometti L."/>
            <person name="Westerberg I."/>
            <person name="Brannstrom I.O."/>
            <person name="Guillou S."/>
            <person name="Cros-Aarteil S."/>
            <person name="Calhoun S."/>
            <person name="Haridas S."/>
            <person name="Kuo A."/>
            <person name="Mondo S."/>
            <person name="Pangilinan J."/>
            <person name="Riley R."/>
            <person name="Labutti K."/>
            <person name="Andreopoulos B."/>
            <person name="Lipzen A."/>
            <person name="Chen C."/>
            <person name="Yanf M."/>
            <person name="Daum C."/>
            <person name="Ng V."/>
            <person name="Clum A."/>
            <person name="Steindorff A."/>
            <person name="Ohm R."/>
            <person name="Martin F."/>
            <person name="Silar P."/>
            <person name="Natvig D."/>
            <person name="Lalanne C."/>
            <person name="Gautier V."/>
            <person name="Ament-Velasquez S.L."/>
            <person name="Kruys A."/>
            <person name="Hutchinson M.I."/>
            <person name="Powell A.J."/>
            <person name="Barry K."/>
            <person name="Miller A.N."/>
            <person name="Grigoriev I.V."/>
            <person name="Debuchy R."/>
            <person name="Gladieux P."/>
            <person name="Thoren M.H."/>
            <person name="Johannesson H."/>
        </authorList>
    </citation>
    <scope>NUCLEOTIDE SEQUENCE</scope>
    <source>
        <strain evidence="2">8032-3</strain>
    </source>
</reference>
<comment type="caution">
    <text evidence="2">The sequence shown here is derived from an EMBL/GenBank/DDBJ whole genome shotgun (WGS) entry which is preliminary data.</text>
</comment>
<accession>A0AAJ0BYC6</accession>
<dbReference type="Proteomes" id="UP001244011">
    <property type="component" value="Unassembled WGS sequence"/>
</dbReference>
<feature type="compositionally biased region" description="Polar residues" evidence="1">
    <location>
        <begin position="1"/>
        <end position="15"/>
    </location>
</feature>
<evidence type="ECO:0000256" key="1">
    <source>
        <dbReference type="SAM" id="MobiDB-lite"/>
    </source>
</evidence>
<feature type="compositionally biased region" description="Polar residues" evidence="1">
    <location>
        <begin position="86"/>
        <end position="106"/>
    </location>
</feature>
<feature type="compositionally biased region" description="Acidic residues" evidence="1">
    <location>
        <begin position="44"/>
        <end position="62"/>
    </location>
</feature>
<dbReference type="EMBL" id="MU839010">
    <property type="protein sequence ID" value="KAK1766749.1"/>
    <property type="molecule type" value="Genomic_DNA"/>
</dbReference>
<sequence>MASADSSSRITSGISGLSLKPTALAGNKGDKARTTKKAAPVADSWEDEDEDDQATSDSDTEPDTGRGRGTDNGNAGTQAPPPTPMSPTYNISGIRSISPAGVTSPTYLPGIDEDSASSSGSPKRPEKTDAVARRMIAGALGMKVPKLSEEQRAYDKAVREKERKRREEEQEKERRRQIEAEKAKQSAWED</sequence>
<feature type="compositionally biased region" description="Basic and acidic residues" evidence="1">
    <location>
        <begin position="146"/>
        <end position="184"/>
    </location>
</feature>
<feature type="region of interest" description="Disordered" evidence="1">
    <location>
        <begin position="1"/>
        <end position="130"/>
    </location>
</feature>
<organism evidence="2 3">
    <name type="scientific">Phialemonium atrogriseum</name>
    <dbReference type="NCBI Taxonomy" id="1093897"/>
    <lineage>
        <taxon>Eukaryota</taxon>
        <taxon>Fungi</taxon>
        <taxon>Dikarya</taxon>
        <taxon>Ascomycota</taxon>
        <taxon>Pezizomycotina</taxon>
        <taxon>Sordariomycetes</taxon>
        <taxon>Sordariomycetidae</taxon>
        <taxon>Cephalothecales</taxon>
        <taxon>Cephalothecaceae</taxon>
        <taxon>Phialemonium</taxon>
    </lineage>
</organism>
<evidence type="ECO:0000313" key="2">
    <source>
        <dbReference type="EMBL" id="KAK1766749.1"/>
    </source>
</evidence>
<keyword evidence="3" id="KW-1185">Reference proteome</keyword>
<feature type="region of interest" description="Disordered" evidence="1">
    <location>
        <begin position="142"/>
        <end position="190"/>
    </location>
</feature>
<gene>
    <name evidence="2" type="ORF">QBC33DRAFT_87252</name>
</gene>
<proteinExistence type="predicted"/>
<evidence type="ECO:0000313" key="3">
    <source>
        <dbReference type="Proteomes" id="UP001244011"/>
    </source>
</evidence>